<reference evidence="9 10" key="1">
    <citation type="submission" date="2012-09" db="EMBL/GenBank/DDBJ databases">
        <title>Genome Sequence of Bacillus sp. DW5-4.</title>
        <authorList>
            <person name="Lai Q."/>
            <person name="Liu Y."/>
            <person name="Shao Z."/>
        </authorList>
    </citation>
    <scope>NUCLEOTIDE SEQUENCE [LARGE SCALE GENOMIC DNA]</scope>
    <source>
        <strain evidence="9 10">DW5-4</strain>
    </source>
</reference>
<proteinExistence type="inferred from homology"/>
<evidence type="ECO:0000256" key="8">
    <source>
        <dbReference type="SAM" id="Phobius"/>
    </source>
</evidence>
<feature type="transmembrane region" description="Helical" evidence="8">
    <location>
        <begin position="138"/>
        <end position="161"/>
    </location>
</feature>
<feature type="transmembrane region" description="Helical" evidence="8">
    <location>
        <begin position="334"/>
        <end position="353"/>
    </location>
</feature>
<gene>
    <name evidence="9" type="ORF">BA70_10995</name>
</gene>
<evidence type="ECO:0000256" key="3">
    <source>
        <dbReference type="ARBA" id="ARBA00022448"/>
    </source>
</evidence>
<dbReference type="InterPro" id="IPR004761">
    <property type="entry name" value="Spore_GerAB"/>
</dbReference>
<evidence type="ECO:0000256" key="2">
    <source>
        <dbReference type="ARBA" id="ARBA00007998"/>
    </source>
</evidence>
<feature type="transmembrane region" description="Helical" evidence="8">
    <location>
        <begin position="267"/>
        <end position="291"/>
    </location>
</feature>
<evidence type="ECO:0000256" key="6">
    <source>
        <dbReference type="ARBA" id="ARBA00022989"/>
    </source>
</evidence>
<comment type="similarity">
    <text evidence="2">Belongs to the amino acid-polyamine-organocation (APC) superfamily. Spore germination protein (SGP) (TC 2.A.3.9) family.</text>
</comment>
<keyword evidence="7 8" id="KW-0472">Membrane</keyword>
<feature type="transmembrane region" description="Helical" evidence="8">
    <location>
        <begin position="303"/>
        <end position="322"/>
    </location>
</feature>
<evidence type="ECO:0000256" key="7">
    <source>
        <dbReference type="ARBA" id="ARBA00023136"/>
    </source>
</evidence>
<dbReference type="Pfam" id="PF03845">
    <property type="entry name" value="Spore_permease"/>
    <property type="match status" value="1"/>
</dbReference>
<comment type="caution">
    <text evidence="9">The sequence shown here is derived from an EMBL/GenBank/DDBJ whole genome shotgun (WGS) entry which is preliminary data.</text>
</comment>
<evidence type="ECO:0000256" key="5">
    <source>
        <dbReference type="ARBA" id="ARBA00022692"/>
    </source>
</evidence>
<keyword evidence="10" id="KW-1185">Reference proteome</keyword>
<keyword evidence="5 8" id="KW-0812">Transmembrane</keyword>
<keyword evidence="6 8" id="KW-1133">Transmembrane helix</keyword>
<protein>
    <submittedName>
        <fullName evidence="9">Spore gernimation protein</fullName>
    </submittedName>
</protein>
<keyword evidence="4" id="KW-0309">Germination</keyword>
<feature type="transmembrane region" description="Helical" evidence="8">
    <location>
        <begin position="110"/>
        <end position="132"/>
    </location>
</feature>
<evidence type="ECO:0000256" key="1">
    <source>
        <dbReference type="ARBA" id="ARBA00004141"/>
    </source>
</evidence>
<dbReference type="EMBL" id="JOTP01000003">
    <property type="protein sequence ID" value="KEP27647.1"/>
    <property type="molecule type" value="Genomic_DNA"/>
</dbReference>
<comment type="subcellular location">
    <subcellularLocation>
        <location evidence="1">Membrane</location>
        <topology evidence="1">Multi-pass membrane protein</topology>
    </subcellularLocation>
</comment>
<dbReference type="PANTHER" id="PTHR34975:SF2">
    <property type="entry name" value="SPORE GERMINATION PROTEIN A2"/>
    <property type="match status" value="1"/>
</dbReference>
<evidence type="ECO:0000313" key="9">
    <source>
        <dbReference type="EMBL" id="KEP27647.1"/>
    </source>
</evidence>
<feature type="transmembrane region" description="Helical" evidence="8">
    <location>
        <begin position="216"/>
        <end position="237"/>
    </location>
</feature>
<keyword evidence="3" id="KW-0813">Transport</keyword>
<dbReference type="GO" id="GO:0009847">
    <property type="term" value="P:spore germination"/>
    <property type="evidence" value="ECO:0007669"/>
    <property type="project" value="InterPro"/>
</dbReference>
<dbReference type="Proteomes" id="UP000028091">
    <property type="component" value="Unassembled WGS sequence"/>
</dbReference>
<dbReference type="OrthoDB" id="2446105at2"/>
<feature type="transmembrane region" description="Helical" evidence="8">
    <location>
        <begin position="12"/>
        <end position="31"/>
    </location>
</feature>
<dbReference type="eggNOG" id="COG0531">
    <property type="taxonomic scope" value="Bacteria"/>
</dbReference>
<dbReference type="PANTHER" id="PTHR34975">
    <property type="entry name" value="SPORE GERMINATION PROTEIN A2"/>
    <property type="match status" value="1"/>
</dbReference>
<organism evidence="9 10">
    <name type="scientific">Bacillus zhangzhouensis</name>
    <dbReference type="NCBI Taxonomy" id="1178540"/>
    <lineage>
        <taxon>Bacteria</taxon>
        <taxon>Bacillati</taxon>
        <taxon>Bacillota</taxon>
        <taxon>Bacilli</taxon>
        <taxon>Bacillales</taxon>
        <taxon>Bacillaceae</taxon>
        <taxon>Bacillus</taxon>
    </lineage>
</organism>
<feature type="transmembrane region" description="Helical" evidence="8">
    <location>
        <begin position="182"/>
        <end position="204"/>
    </location>
</feature>
<name>A0A081LEH1_9BACI</name>
<dbReference type="Gene3D" id="1.20.1740.10">
    <property type="entry name" value="Amino acid/polyamine transporter I"/>
    <property type="match status" value="1"/>
</dbReference>
<dbReference type="NCBIfam" id="TIGR00912">
    <property type="entry name" value="2A0309"/>
    <property type="match status" value="1"/>
</dbReference>
<feature type="transmembrane region" description="Helical" evidence="8">
    <location>
        <begin position="80"/>
        <end position="103"/>
    </location>
</feature>
<evidence type="ECO:0000256" key="4">
    <source>
        <dbReference type="ARBA" id="ARBA00022544"/>
    </source>
</evidence>
<dbReference type="GO" id="GO:0016020">
    <property type="term" value="C:membrane"/>
    <property type="evidence" value="ECO:0007669"/>
    <property type="project" value="UniProtKB-SubCell"/>
</dbReference>
<evidence type="ECO:0000313" key="10">
    <source>
        <dbReference type="Proteomes" id="UP000028091"/>
    </source>
</evidence>
<accession>A0A081LEH1</accession>
<feature type="transmembrane region" description="Helical" evidence="8">
    <location>
        <begin position="38"/>
        <end position="60"/>
    </location>
</feature>
<dbReference type="RefSeq" id="WP_034318452.1">
    <property type="nucleotide sequence ID" value="NZ_JBCMYH010000004.1"/>
</dbReference>
<dbReference type="AlphaFoldDB" id="A0A081LEH1"/>
<sequence length="365" mass="42215">MNNKISPPQAVFFIIQSQIGVGILALPHLLMKDMGHDGWMAIILACFFIQIINTIFLYIIHKYPDTSFFQALIDVFGKWVGRTLVALYTIYFASVCIVVLSIFTRILGIWVLPLTPNWVINLLMIICIIYIAKEQVNAIVRFNFILTPFLLMLSLLMFYSLKGTNIDYLMPFFQTDISQFQLGLKDVVLSMNGFEMILIISPFMKGTIKERYKVMTISNICTTLYYLFITLICFMFFSPIELKVIPNPVLYLLKTISFGVIERTDLIFLSFWVFIILATLSNYLYFCANGVASILKKKKHKKYVYYFAILIYGASCFLATDNFRIQRFNDFTTIAQYSFIYTLPILMAIIIFIKHRKGKVKSHAS</sequence>